<dbReference type="EMBL" id="QLTW01000051">
    <property type="protein sequence ID" value="MBT9145128.1"/>
    <property type="molecule type" value="Genomic_DNA"/>
</dbReference>
<comment type="similarity">
    <text evidence="1 5">Belongs to the Fmt family.</text>
</comment>
<organism evidence="8 9">
    <name type="scientific">Psychracetigena formicireducens</name>
    <dbReference type="NCBI Taxonomy" id="2986056"/>
    <lineage>
        <taxon>Bacteria</taxon>
        <taxon>Bacillati</taxon>
        <taxon>Candidatus Lithacetigenota</taxon>
        <taxon>Candidatus Psychracetigena</taxon>
    </lineage>
</organism>
<dbReference type="InterPro" id="IPR011034">
    <property type="entry name" value="Formyl_transferase-like_C_sf"/>
</dbReference>
<dbReference type="Proteomes" id="UP000811545">
    <property type="component" value="Unassembled WGS sequence"/>
</dbReference>
<dbReference type="InterPro" id="IPR044135">
    <property type="entry name" value="Met-tRNA-FMT_C"/>
</dbReference>
<dbReference type="InterPro" id="IPR036477">
    <property type="entry name" value="Formyl_transf_N_sf"/>
</dbReference>
<evidence type="ECO:0000256" key="2">
    <source>
        <dbReference type="ARBA" id="ARBA00012261"/>
    </source>
</evidence>
<accession>A0A9E2BGF8</accession>
<dbReference type="InterPro" id="IPR041711">
    <property type="entry name" value="Met-tRNA-FMT_N"/>
</dbReference>
<dbReference type="EC" id="2.1.2.9" evidence="2 5"/>
<reference evidence="8 9" key="1">
    <citation type="journal article" date="2021" name="bioRxiv">
        <title>Unique metabolic strategies in Hadean analogues reveal hints for primordial physiology.</title>
        <authorList>
            <person name="Nobu M.K."/>
            <person name="Nakai R."/>
            <person name="Tamazawa S."/>
            <person name="Mori H."/>
            <person name="Toyoda A."/>
            <person name="Ijiri A."/>
            <person name="Suzuki S."/>
            <person name="Kurokawa K."/>
            <person name="Kamagata Y."/>
            <person name="Tamaki H."/>
        </authorList>
    </citation>
    <scope>NUCLEOTIDE SEQUENCE [LARGE SCALE GENOMIC DNA]</scope>
    <source>
        <strain evidence="8">BS525</strain>
    </source>
</reference>
<dbReference type="Pfam" id="PF02911">
    <property type="entry name" value="Formyl_trans_C"/>
    <property type="match status" value="1"/>
</dbReference>
<comment type="function">
    <text evidence="5">Attaches a formyl group to the free amino group of methionyl-tRNA(fMet). The formyl group appears to play a dual role in the initiator identity of N-formylmethionyl-tRNA by promoting its recognition by IF2 and preventing the misappropriation of this tRNA by the elongation apparatus.</text>
</comment>
<dbReference type="PANTHER" id="PTHR11138">
    <property type="entry name" value="METHIONYL-TRNA FORMYLTRANSFERASE"/>
    <property type="match status" value="1"/>
</dbReference>
<evidence type="ECO:0000259" key="6">
    <source>
        <dbReference type="Pfam" id="PF00551"/>
    </source>
</evidence>
<dbReference type="Gene3D" id="3.40.50.12230">
    <property type="match status" value="1"/>
</dbReference>
<feature type="domain" description="Formyl transferase C-terminal" evidence="7">
    <location>
        <begin position="199"/>
        <end position="306"/>
    </location>
</feature>
<dbReference type="NCBIfam" id="TIGR00460">
    <property type="entry name" value="fmt"/>
    <property type="match status" value="1"/>
</dbReference>
<comment type="caution">
    <text evidence="8">The sequence shown here is derived from an EMBL/GenBank/DDBJ whole genome shotgun (WGS) entry which is preliminary data.</text>
</comment>
<evidence type="ECO:0000313" key="9">
    <source>
        <dbReference type="Proteomes" id="UP000811545"/>
    </source>
</evidence>
<dbReference type="GO" id="GO:0005829">
    <property type="term" value="C:cytosol"/>
    <property type="evidence" value="ECO:0007669"/>
    <property type="project" value="TreeGrafter"/>
</dbReference>
<dbReference type="InterPro" id="IPR005793">
    <property type="entry name" value="Formyl_trans_C"/>
</dbReference>
<gene>
    <name evidence="5 8" type="primary">fmt</name>
    <name evidence="8" type="ORF">DDT42_00998</name>
</gene>
<dbReference type="InterPro" id="IPR002376">
    <property type="entry name" value="Formyl_transf_N"/>
</dbReference>
<evidence type="ECO:0000256" key="1">
    <source>
        <dbReference type="ARBA" id="ARBA00010699"/>
    </source>
</evidence>
<dbReference type="PANTHER" id="PTHR11138:SF5">
    <property type="entry name" value="METHIONYL-TRNA FORMYLTRANSFERASE, MITOCHONDRIAL"/>
    <property type="match status" value="1"/>
</dbReference>
<dbReference type="AlphaFoldDB" id="A0A9E2BGF8"/>
<protein>
    <recommendedName>
        <fullName evidence="2 5">Methionyl-tRNA formyltransferase</fullName>
        <ecNumber evidence="2 5">2.1.2.9</ecNumber>
    </recommendedName>
</protein>
<dbReference type="CDD" id="cd08646">
    <property type="entry name" value="FMT_core_Met-tRNA-FMT_N"/>
    <property type="match status" value="1"/>
</dbReference>
<comment type="catalytic activity">
    <reaction evidence="5">
        <text>L-methionyl-tRNA(fMet) + (6R)-10-formyltetrahydrofolate = N-formyl-L-methionyl-tRNA(fMet) + (6S)-5,6,7,8-tetrahydrofolate + H(+)</text>
        <dbReference type="Rhea" id="RHEA:24380"/>
        <dbReference type="Rhea" id="RHEA-COMP:9952"/>
        <dbReference type="Rhea" id="RHEA-COMP:9953"/>
        <dbReference type="ChEBI" id="CHEBI:15378"/>
        <dbReference type="ChEBI" id="CHEBI:57453"/>
        <dbReference type="ChEBI" id="CHEBI:78530"/>
        <dbReference type="ChEBI" id="CHEBI:78844"/>
        <dbReference type="ChEBI" id="CHEBI:195366"/>
        <dbReference type="EC" id="2.1.2.9"/>
    </reaction>
</comment>
<feature type="domain" description="Formyl transferase N-terminal" evidence="6">
    <location>
        <begin position="1"/>
        <end position="176"/>
    </location>
</feature>
<proteinExistence type="inferred from homology"/>
<name>A0A9E2BGF8_PSYF1</name>
<dbReference type="SUPFAM" id="SSF50486">
    <property type="entry name" value="FMT C-terminal domain-like"/>
    <property type="match status" value="1"/>
</dbReference>
<dbReference type="InterPro" id="IPR005794">
    <property type="entry name" value="Fmt"/>
</dbReference>
<evidence type="ECO:0000256" key="3">
    <source>
        <dbReference type="ARBA" id="ARBA00022679"/>
    </source>
</evidence>
<keyword evidence="4 5" id="KW-0648">Protein biosynthesis</keyword>
<dbReference type="SUPFAM" id="SSF53328">
    <property type="entry name" value="Formyltransferase"/>
    <property type="match status" value="1"/>
</dbReference>
<dbReference type="GO" id="GO:0004479">
    <property type="term" value="F:methionyl-tRNA formyltransferase activity"/>
    <property type="evidence" value="ECO:0007669"/>
    <property type="project" value="UniProtKB-UniRule"/>
</dbReference>
<evidence type="ECO:0000259" key="7">
    <source>
        <dbReference type="Pfam" id="PF02911"/>
    </source>
</evidence>
<feature type="binding site" evidence="5">
    <location>
        <begin position="105"/>
        <end position="108"/>
    </location>
    <ligand>
        <name>(6S)-5,6,7,8-tetrahydrofolate</name>
        <dbReference type="ChEBI" id="CHEBI:57453"/>
    </ligand>
</feature>
<sequence length="315" mass="35900">MRILFLGSDKFALFSLRKLHEEGWLKAVITRREKIKGRGQKIEQTAVGKEAQSLNILSYEVETLRGFPKPILQEVDLLVSVAFGLKIPPEFINRFPLGEINLHPSLLPAYRGAAPIRRAIMEGKTLTGVTIHTLSLNYDEGEILSQLEVPINDDDNYSSLSQKLAEVGTKLLIETIREREKSVIKLIPQDHNQATYASRIKKEERYINWNRQAKDIVNLVRALSFQPGAITRYNKEEWKILKARTLAGEISLSEVESTTLPTKPGYFLTTEERFLVKSGEGWVELLEVQRPGKKALPIATFLKGFRETERLFQNE</sequence>
<evidence type="ECO:0000313" key="8">
    <source>
        <dbReference type="EMBL" id="MBT9145128.1"/>
    </source>
</evidence>
<dbReference type="HAMAP" id="MF_00182">
    <property type="entry name" value="Formyl_trans"/>
    <property type="match status" value="1"/>
</dbReference>
<keyword evidence="3 5" id="KW-0808">Transferase</keyword>
<dbReference type="Pfam" id="PF00551">
    <property type="entry name" value="Formyl_trans_N"/>
    <property type="match status" value="1"/>
</dbReference>
<evidence type="ECO:0000256" key="4">
    <source>
        <dbReference type="ARBA" id="ARBA00022917"/>
    </source>
</evidence>
<evidence type="ECO:0000256" key="5">
    <source>
        <dbReference type="HAMAP-Rule" id="MF_00182"/>
    </source>
</evidence>
<dbReference type="CDD" id="cd08704">
    <property type="entry name" value="Met_tRNA_FMT_C"/>
    <property type="match status" value="1"/>
</dbReference>